<dbReference type="RefSeq" id="WP_138863594.1">
    <property type="nucleotide sequence ID" value="NZ_VCPC01000002.1"/>
</dbReference>
<sequence length="514" mass="56631">MTRPTSTQEEITDVLERAHRDSDHATVLDVIARRGEELRPAIRTFHAARALLKAGQSQHALAALDEMPGTSHQRWHRKLRLRALVALGRWNAARDLVESGRFSATFLRAISPQASSAALAAGALHEAEAWGLRYRCALSGRDAHFVDDLIALILLEDFAALKARLALCGPGAGEALGEAIQGAAQRLEDDGISPDSLGRRLSRIFALAPDLKSMWALFDGMNHGRMPASATLGAMVWRRMGTLLPPVPIRYDDAPVAHCAFVSPLPEIDRVADWIGVVPEARADWHRRHAAAQARVSELSAAILGSSAHRADLARRLPPVDWSELRAALAQGTPVILTACHASIATVLPLELCRSGIDVRVVSPPRFFANVPEYVALHYADLDGRHALRTARRMIDLLRAGRCIFVMADGQIGARAYDDPELGVRARLPSGLWPLARRYGARVFFMQSGWSEGRLQTRLNEMAMPDQDLDDAALNALWHREVLCRLHAGWREDLRNIHRNRVVLQVTRPGVTAI</sequence>
<accession>A0ABY2XAM1</accession>
<dbReference type="Proteomes" id="UP001191082">
    <property type="component" value="Unassembled WGS sequence"/>
</dbReference>
<evidence type="ECO:0000313" key="1">
    <source>
        <dbReference type="EMBL" id="TMV13038.1"/>
    </source>
</evidence>
<organism evidence="1 2">
    <name type="scientific">Arenibacterium halophilum</name>
    <dbReference type="NCBI Taxonomy" id="2583821"/>
    <lineage>
        <taxon>Bacteria</taxon>
        <taxon>Pseudomonadati</taxon>
        <taxon>Pseudomonadota</taxon>
        <taxon>Alphaproteobacteria</taxon>
        <taxon>Rhodobacterales</taxon>
        <taxon>Paracoccaceae</taxon>
        <taxon>Arenibacterium</taxon>
    </lineage>
</organism>
<keyword evidence="2" id="KW-1185">Reference proteome</keyword>
<reference evidence="1 2" key="1">
    <citation type="submission" date="2019-05" db="EMBL/GenBank/DDBJ databases">
        <title>Marivita sp. nov. isolated from sea sediment.</title>
        <authorList>
            <person name="Kim W."/>
        </authorList>
    </citation>
    <scope>NUCLEOTIDE SEQUENCE [LARGE SCALE GENOMIC DNA]</scope>
    <source>
        <strain evidence="1 2">CAU 1492</strain>
    </source>
</reference>
<gene>
    <name evidence="1" type="ORF">FGK64_09615</name>
</gene>
<evidence type="ECO:0000313" key="2">
    <source>
        <dbReference type="Proteomes" id="UP001191082"/>
    </source>
</evidence>
<comment type="caution">
    <text evidence="1">The sequence shown here is derived from an EMBL/GenBank/DDBJ whole genome shotgun (WGS) entry which is preliminary data.</text>
</comment>
<name>A0ABY2XAM1_9RHOB</name>
<protein>
    <submittedName>
        <fullName evidence="1">Uncharacterized protein</fullName>
    </submittedName>
</protein>
<dbReference type="EMBL" id="VCPC01000002">
    <property type="protein sequence ID" value="TMV13038.1"/>
    <property type="molecule type" value="Genomic_DNA"/>
</dbReference>
<proteinExistence type="predicted"/>